<keyword evidence="2" id="KW-0732">Signal</keyword>
<dbReference type="AlphaFoldDB" id="A0A5C6Q2X6"/>
<dbReference type="EMBL" id="VOLQ01000051">
    <property type="protein sequence ID" value="TWX63150.1"/>
    <property type="molecule type" value="Genomic_DNA"/>
</dbReference>
<dbReference type="Gene3D" id="3.40.50.720">
    <property type="entry name" value="NAD(P)-binding Rossmann-like Domain"/>
    <property type="match status" value="1"/>
</dbReference>
<organism evidence="6 8">
    <name type="scientific">Colwellia hornerae</name>
    <dbReference type="NCBI Taxonomy" id="89402"/>
    <lineage>
        <taxon>Bacteria</taxon>
        <taxon>Pseudomonadati</taxon>
        <taxon>Pseudomonadota</taxon>
        <taxon>Gammaproteobacteria</taxon>
        <taxon>Alteromonadales</taxon>
        <taxon>Colwelliaceae</taxon>
        <taxon>Colwellia</taxon>
    </lineage>
</organism>
<dbReference type="InterPro" id="IPR036291">
    <property type="entry name" value="NAD(P)-bd_dom_sf"/>
</dbReference>
<accession>A0A5C6Q2X6</accession>
<dbReference type="OrthoDB" id="9774191at2"/>
<evidence type="ECO:0000256" key="2">
    <source>
        <dbReference type="ARBA" id="ARBA00022729"/>
    </source>
</evidence>
<dbReference type="EMBL" id="VOLR01000015">
    <property type="protein sequence ID" value="TWX58334.1"/>
    <property type="molecule type" value="Genomic_DNA"/>
</dbReference>
<proteinExistence type="inferred from homology"/>
<comment type="similarity">
    <text evidence="1">Belongs to the Gfo/Idh/MocA family.</text>
</comment>
<evidence type="ECO:0000313" key="5">
    <source>
        <dbReference type="EMBL" id="TWX58334.1"/>
    </source>
</evidence>
<evidence type="ECO:0000259" key="4">
    <source>
        <dbReference type="Pfam" id="PF01408"/>
    </source>
</evidence>
<keyword evidence="7" id="KW-1185">Reference proteome</keyword>
<keyword evidence="3" id="KW-0560">Oxidoreductase</keyword>
<evidence type="ECO:0000256" key="3">
    <source>
        <dbReference type="ARBA" id="ARBA00023002"/>
    </source>
</evidence>
<feature type="domain" description="Gfo/Idh/MocA-like oxidoreductase N-terminal" evidence="4">
    <location>
        <begin position="7"/>
        <end position="125"/>
    </location>
</feature>
<gene>
    <name evidence="5" type="ORF">ESZ26_11610</name>
    <name evidence="6" type="ORF">ESZ27_17660</name>
</gene>
<comment type="caution">
    <text evidence="6">The sequence shown here is derived from an EMBL/GenBank/DDBJ whole genome shotgun (WGS) entry which is preliminary data.</text>
</comment>
<dbReference type="SUPFAM" id="SSF51735">
    <property type="entry name" value="NAD(P)-binding Rossmann-fold domains"/>
    <property type="match status" value="1"/>
</dbReference>
<protein>
    <submittedName>
        <fullName evidence="6">Gfo/Idh/MocA family oxidoreductase</fullName>
    </submittedName>
</protein>
<reference evidence="6 8" key="1">
    <citation type="submission" date="2019-07" db="EMBL/GenBank/DDBJ databases">
        <title>Genomes of sea-ice associated Colwellia species.</title>
        <authorList>
            <person name="Bowman J.P."/>
        </authorList>
    </citation>
    <scope>NUCLEOTIDE SEQUENCE [LARGE SCALE GENOMIC DNA]</scope>
    <source>
        <strain evidence="5 7">ACAM 607</strain>
        <strain evidence="6 8">IC036</strain>
    </source>
</reference>
<sequence length="141" mass="16005">MTKKRHIRWGIIGLGNIANKFATDLFAVNDAELYAVASRTQQKADDFAEKYQATKAYCSYEALANNANVDAVYIATPHSQHKENTLLCLEQGIEVLCEKPFAMNADEVNRMIATATQHNTLLMEGLWTYFLPHYIFSYYSV</sequence>
<dbReference type="PANTHER" id="PTHR22604">
    <property type="entry name" value="OXIDOREDUCTASES"/>
    <property type="match status" value="1"/>
</dbReference>
<dbReference type="Proteomes" id="UP000321917">
    <property type="component" value="Unassembled WGS sequence"/>
</dbReference>
<dbReference type="Pfam" id="PF01408">
    <property type="entry name" value="GFO_IDH_MocA"/>
    <property type="match status" value="1"/>
</dbReference>
<dbReference type="Proteomes" id="UP000321525">
    <property type="component" value="Unassembled WGS sequence"/>
</dbReference>
<evidence type="ECO:0000313" key="6">
    <source>
        <dbReference type="EMBL" id="TWX63150.1"/>
    </source>
</evidence>
<dbReference type="PANTHER" id="PTHR22604:SF105">
    <property type="entry name" value="TRANS-1,2-DIHYDROBENZENE-1,2-DIOL DEHYDROGENASE"/>
    <property type="match status" value="1"/>
</dbReference>
<dbReference type="GO" id="GO:0000166">
    <property type="term" value="F:nucleotide binding"/>
    <property type="evidence" value="ECO:0007669"/>
    <property type="project" value="InterPro"/>
</dbReference>
<evidence type="ECO:0000313" key="8">
    <source>
        <dbReference type="Proteomes" id="UP000321917"/>
    </source>
</evidence>
<dbReference type="InterPro" id="IPR050984">
    <property type="entry name" value="Gfo/Idh/MocA_domain"/>
</dbReference>
<evidence type="ECO:0000256" key="1">
    <source>
        <dbReference type="ARBA" id="ARBA00010928"/>
    </source>
</evidence>
<dbReference type="GO" id="GO:0016491">
    <property type="term" value="F:oxidoreductase activity"/>
    <property type="evidence" value="ECO:0007669"/>
    <property type="project" value="UniProtKB-KW"/>
</dbReference>
<evidence type="ECO:0000313" key="7">
    <source>
        <dbReference type="Proteomes" id="UP000321525"/>
    </source>
</evidence>
<name>A0A5C6Q2X6_9GAMM</name>
<dbReference type="InterPro" id="IPR000683">
    <property type="entry name" value="Gfo/Idh/MocA-like_OxRdtase_N"/>
</dbReference>